<comment type="function">
    <text evidence="6">Toxic component of a toxin-antitoxin (TA) system. An RNase.</text>
</comment>
<dbReference type="InterPro" id="IPR002716">
    <property type="entry name" value="PIN_dom"/>
</dbReference>
<feature type="binding site" evidence="6">
    <location>
        <position position="4"/>
    </location>
    <ligand>
        <name>Mg(2+)</name>
        <dbReference type="ChEBI" id="CHEBI:18420"/>
    </ligand>
</feature>
<dbReference type="GO" id="GO:0016787">
    <property type="term" value="F:hydrolase activity"/>
    <property type="evidence" value="ECO:0007669"/>
    <property type="project" value="UniProtKB-KW"/>
</dbReference>
<dbReference type="GO" id="GO:0004540">
    <property type="term" value="F:RNA nuclease activity"/>
    <property type="evidence" value="ECO:0007669"/>
    <property type="project" value="InterPro"/>
</dbReference>
<organism evidence="8 9">
    <name type="scientific">Candidatus Ruania gallistercoris</name>
    <dbReference type="NCBI Taxonomy" id="2838746"/>
    <lineage>
        <taxon>Bacteria</taxon>
        <taxon>Bacillati</taxon>
        <taxon>Actinomycetota</taxon>
        <taxon>Actinomycetes</taxon>
        <taxon>Micrococcales</taxon>
        <taxon>Ruaniaceae</taxon>
        <taxon>Ruania</taxon>
    </lineage>
</organism>
<dbReference type="Proteomes" id="UP000824037">
    <property type="component" value="Unassembled WGS sequence"/>
</dbReference>
<evidence type="ECO:0000256" key="5">
    <source>
        <dbReference type="ARBA" id="ARBA00022842"/>
    </source>
</evidence>
<protein>
    <recommendedName>
        <fullName evidence="6">Ribonuclease VapC</fullName>
        <shortName evidence="6">RNase VapC</shortName>
        <ecNumber evidence="6">3.1.-.-</ecNumber>
    </recommendedName>
    <alternativeName>
        <fullName evidence="6">Toxin VapC</fullName>
    </alternativeName>
</protein>
<keyword evidence="6" id="KW-0800">Toxin</keyword>
<keyword evidence="3 6" id="KW-0479">Metal-binding</keyword>
<dbReference type="InterPro" id="IPR022907">
    <property type="entry name" value="VapC_family"/>
</dbReference>
<feature type="domain" description="PIN" evidence="7">
    <location>
        <begin position="1"/>
        <end position="125"/>
    </location>
</feature>
<evidence type="ECO:0000256" key="1">
    <source>
        <dbReference type="ARBA" id="ARBA00022649"/>
    </source>
</evidence>
<evidence type="ECO:0000313" key="8">
    <source>
        <dbReference type="EMBL" id="HIZ34433.1"/>
    </source>
</evidence>
<proteinExistence type="inferred from homology"/>
<dbReference type="CDD" id="cd09873">
    <property type="entry name" value="PIN_Pae0151-like"/>
    <property type="match status" value="1"/>
</dbReference>
<feature type="binding site" evidence="6">
    <location>
        <position position="102"/>
    </location>
    <ligand>
        <name>Mg(2+)</name>
        <dbReference type="ChEBI" id="CHEBI:18420"/>
    </ligand>
</feature>
<dbReference type="Pfam" id="PF01850">
    <property type="entry name" value="PIN"/>
    <property type="match status" value="1"/>
</dbReference>
<dbReference type="SUPFAM" id="SSF88723">
    <property type="entry name" value="PIN domain-like"/>
    <property type="match status" value="1"/>
</dbReference>
<comment type="cofactor">
    <cofactor evidence="6">
        <name>Mg(2+)</name>
        <dbReference type="ChEBI" id="CHEBI:18420"/>
    </cofactor>
</comment>
<sequence>MIVDASVIIDAVADSGPRGDAARQSLAQQPAAEPLIAPGHFAVELLSGLRAAANRPGHPVTDDDLPRALADAAAFEIDIEATPWSDVHRAWVLAQAPLRFADAVYVAAAERHQTGLLTADARIERSGAPITCEVITVRPH</sequence>
<accession>A0A9D2J2T6</accession>
<keyword evidence="2 6" id="KW-0540">Nuclease</keyword>
<keyword evidence="1 6" id="KW-1277">Toxin-antitoxin system</keyword>
<dbReference type="EMBL" id="DXBY01000030">
    <property type="protein sequence ID" value="HIZ34433.1"/>
    <property type="molecule type" value="Genomic_DNA"/>
</dbReference>
<evidence type="ECO:0000256" key="4">
    <source>
        <dbReference type="ARBA" id="ARBA00022801"/>
    </source>
</evidence>
<keyword evidence="5 6" id="KW-0460">Magnesium</keyword>
<evidence type="ECO:0000256" key="2">
    <source>
        <dbReference type="ARBA" id="ARBA00022722"/>
    </source>
</evidence>
<evidence type="ECO:0000256" key="6">
    <source>
        <dbReference type="HAMAP-Rule" id="MF_00265"/>
    </source>
</evidence>
<dbReference type="EC" id="3.1.-.-" evidence="6"/>
<dbReference type="GO" id="GO:0090729">
    <property type="term" value="F:toxin activity"/>
    <property type="evidence" value="ECO:0007669"/>
    <property type="project" value="UniProtKB-KW"/>
</dbReference>
<dbReference type="Gene3D" id="3.40.50.1010">
    <property type="entry name" value="5'-nuclease"/>
    <property type="match status" value="1"/>
</dbReference>
<dbReference type="HAMAP" id="MF_00265">
    <property type="entry name" value="VapC_Nob1"/>
    <property type="match status" value="1"/>
</dbReference>
<dbReference type="GO" id="GO:0000287">
    <property type="term" value="F:magnesium ion binding"/>
    <property type="evidence" value="ECO:0007669"/>
    <property type="project" value="UniProtKB-UniRule"/>
</dbReference>
<name>A0A9D2J2T6_9MICO</name>
<evidence type="ECO:0000313" key="9">
    <source>
        <dbReference type="Proteomes" id="UP000824037"/>
    </source>
</evidence>
<evidence type="ECO:0000256" key="3">
    <source>
        <dbReference type="ARBA" id="ARBA00022723"/>
    </source>
</evidence>
<reference evidence="8" key="1">
    <citation type="journal article" date="2021" name="PeerJ">
        <title>Extensive microbial diversity within the chicken gut microbiome revealed by metagenomics and culture.</title>
        <authorList>
            <person name="Gilroy R."/>
            <person name="Ravi A."/>
            <person name="Getino M."/>
            <person name="Pursley I."/>
            <person name="Horton D.L."/>
            <person name="Alikhan N.F."/>
            <person name="Baker D."/>
            <person name="Gharbi K."/>
            <person name="Hall N."/>
            <person name="Watson M."/>
            <person name="Adriaenssens E.M."/>
            <person name="Foster-Nyarko E."/>
            <person name="Jarju S."/>
            <person name="Secka A."/>
            <person name="Antonio M."/>
            <person name="Oren A."/>
            <person name="Chaudhuri R.R."/>
            <person name="La Ragione R."/>
            <person name="Hildebrand F."/>
            <person name="Pallen M.J."/>
        </authorList>
    </citation>
    <scope>NUCLEOTIDE SEQUENCE</scope>
    <source>
        <strain evidence="8">ChiGjej4B4-7305</strain>
    </source>
</reference>
<dbReference type="InterPro" id="IPR044153">
    <property type="entry name" value="PIN_Pae0151-like"/>
</dbReference>
<comment type="caution">
    <text evidence="8">The sequence shown here is derived from an EMBL/GenBank/DDBJ whole genome shotgun (WGS) entry which is preliminary data.</text>
</comment>
<evidence type="ECO:0000259" key="7">
    <source>
        <dbReference type="Pfam" id="PF01850"/>
    </source>
</evidence>
<dbReference type="AlphaFoldDB" id="A0A9D2J2T6"/>
<gene>
    <name evidence="6" type="primary">vapC</name>
    <name evidence="8" type="ORF">H9815_01545</name>
</gene>
<keyword evidence="4 6" id="KW-0378">Hydrolase</keyword>
<comment type="similarity">
    <text evidence="6">Belongs to the PINc/VapC protein family.</text>
</comment>
<dbReference type="InterPro" id="IPR029060">
    <property type="entry name" value="PIN-like_dom_sf"/>
</dbReference>
<reference evidence="8" key="2">
    <citation type="submission" date="2021-04" db="EMBL/GenBank/DDBJ databases">
        <authorList>
            <person name="Gilroy R."/>
        </authorList>
    </citation>
    <scope>NUCLEOTIDE SEQUENCE</scope>
    <source>
        <strain evidence="8">ChiGjej4B4-7305</strain>
    </source>
</reference>